<dbReference type="PANTHER" id="PTHR12825">
    <property type="entry name" value="BNIP1-RELATED"/>
    <property type="match status" value="1"/>
</dbReference>
<evidence type="ECO:0000256" key="9">
    <source>
        <dbReference type="ARBA" id="ARBA00037934"/>
    </source>
</evidence>
<keyword evidence="6" id="KW-1133">Transmembrane helix</keyword>
<keyword evidence="8" id="KW-0472">Membrane</keyword>
<proteinExistence type="inferred from homology"/>
<dbReference type="AlphaFoldDB" id="A0A135UYZ9"/>
<comment type="similarity">
    <text evidence="9">Belongs to the SEC20 family.</text>
</comment>
<reference evidence="13 14" key="1">
    <citation type="submission" date="2014-02" db="EMBL/GenBank/DDBJ databases">
        <title>The genome sequence of Colletotrichum salicis CBS 607.94.</title>
        <authorList>
            <person name="Baroncelli R."/>
            <person name="Thon M.R."/>
        </authorList>
    </citation>
    <scope>NUCLEOTIDE SEQUENCE [LARGE SCALE GENOMIC DNA]</scope>
    <source>
        <strain evidence="13 14">CBS 607.94</strain>
    </source>
</reference>
<evidence type="ECO:0000313" key="13">
    <source>
        <dbReference type="EMBL" id="KXH65613.1"/>
    </source>
</evidence>
<dbReference type="GO" id="GO:0031201">
    <property type="term" value="C:SNARE complex"/>
    <property type="evidence" value="ECO:0007669"/>
    <property type="project" value="TreeGrafter"/>
</dbReference>
<feature type="domain" description="Sec20 C-terminal" evidence="12">
    <location>
        <begin position="293"/>
        <end position="380"/>
    </location>
</feature>
<evidence type="ECO:0000256" key="2">
    <source>
        <dbReference type="ARBA" id="ARBA00022448"/>
    </source>
</evidence>
<evidence type="ECO:0000256" key="8">
    <source>
        <dbReference type="ARBA" id="ARBA00023136"/>
    </source>
</evidence>
<keyword evidence="7 10" id="KW-0175">Coiled coil</keyword>
<dbReference type="GO" id="GO:0005789">
    <property type="term" value="C:endoplasmic reticulum membrane"/>
    <property type="evidence" value="ECO:0007669"/>
    <property type="project" value="UniProtKB-SubCell"/>
</dbReference>
<sequence length="513" mass="57442">MRFEAVAKNLGRVARVGTREDGGAWTPQHVAFFAPGPETMWRRIRHRERPALRPYPTSSHLDLQRPLCEQTPVISARRTRDPVNRTHDKSNEPFTQIVEEKRAKRKAMSFEGLQERLTALQETTTQLKELIDRLQNLRFQPGSVPLGGTDEENSVSAELSSEISQILREEEDELELLGEEVEDLRDGRPGSEVEHTKTRLKDGVERLKQEIKSSRITFRKAQLTARRNLSQAQRLERELLIQSYSQPVSEASSPSLSAQQKPDIVRHRQVHQTNNNTSSLTEEDKQTVGASGNVTSALRRTHDLIAAELARSEFAHQTLTESSAALAQLDDSYGSLDTMLASSKDLLGTLLRSNKSDTWYLQTALYMLMATGAWLLFRRLLYGPMWWLVWLPLRLVYNLTVGGGAAVVKYAGSGSPSEAVVVNEGKIDVEGLPDELLPTIEVGREPQRSAVGGDPESLVEKVGKIVEEMPAEIGEETMVDEGEPLEGETIVDQVPDDELKQGAQEEIRQRDEL</sequence>
<keyword evidence="3" id="KW-0812">Transmembrane</keyword>
<keyword evidence="4" id="KW-0256">Endoplasmic reticulum</keyword>
<dbReference type="STRING" id="1209931.A0A135UYZ9"/>
<comment type="subcellular location">
    <subcellularLocation>
        <location evidence="1">Endoplasmic reticulum membrane</location>
        <topology evidence="1">Single-pass type IV membrane protein</topology>
    </subcellularLocation>
</comment>
<dbReference type="OrthoDB" id="46868at2759"/>
<evidence type="ECO:0000256" key="3">
    <source>
        <dbReference type="ARBA" id="ARBA00022692"/>
    </source>
</evidence>
<evidence type="ECO:0000259" key="12">
    <source>
        <dbReference type="Pfam" id="PF03908"/>
    </source>
</evidence>
<accession>A0A135UYZ9</accession>
<dbReference type="PANTHER" id="PTHR12825:SF0">
    <property type="entry name" value="VESICLE TRANSPORT PROTEIN SEC20"/>
    <property type="match status" value="1"/>
</dbReference>
<evidence type="ECO:0000256" key="5">
    <source>
        <dbReference type="ARBA" id="ARBA00022892"/>
    </source>
</evidence>
<keyword evidence="14" id="KW-1185">Reference proteome</keyword>
<comment type="caution">
    <text evidence="13">The sequence shown here is derived from an EMBL/GenBank/DDBJ whole genome shotgun (WGS) entry which is preliminary data.</text>
</comment>
<evidence type="ECO:0000256" key="7">
    <source>
        <dbReference type="ARBA" id="ARBA00023054"/>
    </source>
</evidence>
<dbReference type="GO" id="GO:0005484">
    <property type="term" value="F:SNAP receptor activity"/>
    <property type="evidence" value="ECO:0007669"/>
    <property type="project" value="InterPro"/>
</dbReference>
<keyword evidence="2" id="KW-0813">Transport</keyword>
<evidence type="ECO:0000256" key="1">
    <source>
        <dbReference type="ARBA" id="ARBA00004163"/>
    </source>
</evidence>
<dbReference type="Proteomes" id="UP000070121">
    <property type="component" value="Unassembled WGS sequence"/>
</dbReference>
<protein>
    <recommendedName>
        <fullName evidence="12">Sec20 C-terminal domain-containing protein</fullName>
    </recommendedName>
</protein>
<feature type="compositionally biased region" description="Acidic residues" evidence="11">
    <location>
        <begin position="472"/>
        <end position="486"/>
    </location>
</feature>
<dbReference type="EMBL" id="JFFI01000855">
    <property type="protein sequence ID" value="KXH65613.1"/>
    <property type="molecule type" value="Genomic_DNA"/>
</dbReference>
<feature type="region of interest" description="Disordered" evidence="11">
    <location>
        <begin position="472"/>
        <end position="513"/>
    </location>
</feature>
<gene>
    <name evidence="13" type="ORF">CSAL01_10409</name>
</gene>
<evidence type="ECO:0000313" key="14">
    <source>
        <dbReference type="Proteomes" id="UP000070121"/>
    </source>
</evidence>
<evidence type="ECO:0000256" key="4">
    <source>
        <dbReference type="ARBA" id="ARBA00022824"/>
    </source>
</evidence>
<evidence type="ECO:0000256" key="6">
    <source>
        <dbReference type="ARBA" id="ARBA00022989"/>
    </source>
</evidence>
<dbReference type="GO" id="GO:0006890">
    <property type="term" value="P:retrograde vesicle-mediated transport, Golgi to endoplasmic reticulum"/>
    <property type="evidence" value="ECO:0007669"/>
    <property type="project" value="InterPro"/>
</dbReference>
<dbReference type="InterPro" id="IPR056173">
    <property type="entry name" value="Sec20_C"/>
</dbReference>
<keyword evidence="5" id="KW-0931">ER-Golgi transport</keyword>
<feature type="compositionally biased region" description="Basic and acidic residues" evidence="11">
    <location>
        <begin position="497"/>
        <end position="513"/>
    </location>
</feature>
<evidence type="ECO:0000256" key="11">
    <source>
        <dbReference type="SAM" id="MobiDB-lite"/>
    </source>
</evidence>
<dbReference type="Pfam" id="PF03908">
    <property type="entry name" value="Sec20"/>
    <property type="match status" value="1"/>
</dbReference>
<dbReference type="InterPro" id="IPR005606">
    <property type="entry name" value="Sec20"/>
</dbReference>
<feature type="coiled-coil region" evidence="10">
    <location>
        <begin position="110"/>
        <end position="140"/>
    </location>
</feature>
<organism evidence="13 14">
    <name type="scientific">Colletotrichum salicis</name>
    <dbReference type="NCBI Taxonomy" id="1209931"/>
    <lineage>
        <taxon>Eukaryota</taxon>
        <taxon>Fungi</taxon>
        <taxon>Dikarya</taxon>
        <taxon>Ascomycota</taxon>
        <taxon>Pezizomycotina</taxon>
        <taxon>Sordariomycetes</taxon>
        <taxon>Hypocreomycetidae</taxon>
        <taxon>Glomerellales</taxon>
        <taxon>Glomerellaceae</taxon>
        <taxon>Colletotrichum</taxon>
        <taxon>Colletotrichum acutatum species complex</taxon>
    </lineage>
</organism>
<name>A0A135UYZ9_9PEZI</name>
<evidence type="ECO:0000256" key="10">
    <source>
        <dbReference type="SAM" id="Coils"/>
    </source>
</evidence>